<reference evidence="1 2" key="1">
    <citation type="journal article" date="2022" name="Plant J.">
        <title>Chromosome-level genome of Camellia lanceoleosa provides a valuable resource for understanding genome evolution and self-incompatibility.</title>
        <authorList>
            <person name="Gong W."/>
            <person name="Xiao S."/>
            <person name="Wang L."/>
            <person name="Liao Z."/>
            <person name="Chang Y."/>
            <person name="Mo W."/>
            <person name="Hu G."/>
            <person name="Li W."/>
            <person name="Zhao G."/>
            <person name="Zhu H."/>
            <person name="Hu X."/>
            <person name="Ji K."/>
            <person name="Xiang X."/>
            <person name="Song Q."/>
            <person name="Yuan D."/>
            <person name="Jin S."/>
            <person name="Zhang L."/>
        </authorList>
    </citation>
    <scope>NUCLEOTIDE SEQUENCE [LARGE SCALE GENOMIC DNA]</scope>
    <source>
        <strain evidence="1">SQ_2022a</strain>
    </source>
</reference>
<accession>A0ACC0IHQ6</accession>
<evidence type="ECO:0000313" key="1">
    <source>
        <dbReference type="EMBL" id="KAI8024417.1"/>
    </source>
</evidence>
<dbReference type="EMBL" id="CM045763">
    <property type="protein sequence ID" value="KAI8024417.1"/>
    <property type="molecule type" value="Genomic_DNA"/>
</dbReference>
<protein>
    <submittedName>
        <fullName evidence="1">U-box domain-containing protein 13</fullName>
    </submittedName>
</protein>
<evidence type="ECO:0000313" key="2">
    <source>
        <dbReference type="Proteomes" id="UP001060215"/>
    </source>
</evidence>
<organism evidence="1 2">
    <name type="scientific">Camellia lanceoleosa</name>
    <dbReference type="NCBI Taxonomy" id="1840588"/>
    <lineage>
        <taxon>Eukaryota</taxon>
        <taxon>Viridiplantae</taxon>
        <taxon>Streptophyta</taxon>
        <taxon>Embryophyta</taxon>
        <taxon>Tracheophyta</taxon>
        <taxon>Spermatophyta</taxon>
        <taxon>Magnoliopsida</taxon>
        <taxon>eudicotyledons</taxon>
        <taxon>Gunneridae</taxon>
        <taxon>Pentapetalae</taxon>
        <taxon>asterids</taxon>
        <taxon>Ericales</taxon>
        <taxon>Theaceae</taxon>
        <taxon>Camellia</taxon>
    </lineage>
</organism>
<sequence length="97" mass="11314">MEDDEKGALVKSLIDIVNDISAKSDYRYVVKRQYCNLARRLKMLIPMFEEILDNKEPVPEESFEALKLLKEALESTREFLRFGNEGSKIYLVCTFDC</sequence>
<comment type="caution">
    <text evidence="1">The sequence shown here is derived from an EMBL/GenBank/DDBJ whole genome shotgun (WGS) entry which is preliminary data.</text>
</comment>
<dbReference type="Proteomes" id="UP001060215">
    <property type="component" value="Chromosome 6"/>
</dbReference>
<name>A0ACC0IHQ6_9ERIC</name>
<gene>
    <name evidence="1" type="ORF">LOK49_LG03G01962</name>
</gene>
<proteinExistence type="predicted"/>
<keyword evidence="2" id="KW-1185">Reference proteome</keyword>